<dbReference type="PRINTS" id="PR00705">
    <property type="entry name" value="PAPAIN"/>
</dbReference>
<dbReference type="SMART" id="SM00645">
    <property type="entry name" value="Pept_C1"/>
    <property type="match status" value="1"/>
</dbReference>
<dbReference type="InterPro" id="IPR000668">
    <property type="entry name" value="Peptidase_C1A_C"/>
</dbReference>
<evidence type="ECO:0000313" key="6">
    <source>
        <dbReference type="EMBL" id="GAX77743.1"/>
    </source>
</evidence>
<dbReference type="InterPro" id="IPR025661">
    <property type="entry name" value="Pept_asp_AS"/>
</dbReference>
<dbReference type="InterPro" id="IPR038765">
    <property type="entry name" value="Papain-like_cys_pep_sf"/>
</dbReference>
<sequence>MKKFRCHMVLALIVLAFHINHAARVFDDVTYVNDRDTPEPPKWSDAYMIEFVLTLPQYLLMQPQGLSIPMKAWFDGQNNAARIESYGGVDSVYFLGDTEYDIHPRIDKLKCYDFPSYAPAKTFLPNLQDSWNFVGRTQLDGKSINIWQRELVNGEVVSTYTIYTNAADGAPLKFHIFSTDEYIYDFKSYKPFQSMENNPVFKLPSVCKKTEASSSAADPNVSPQNANGSRHWLSLQMSMLMPAARISLDSSWSNINDQRVHLPSVISHAHWSSHYGQGLHNQDFQEVIKRMKIFQSVYNRVMTHNANPNKTYTMHLGRFADWTEEEYYGMMLPDVWRRKQGLPSLKVLRREEVSQIIPGAYDPISKFKRSMKKSDLPKEVSWQGTGADPGVKDQGMCGSCWSFGATGAMEGSWYVQTGQRRSFSEQHLMECAFDWGPRACDGGDARPAINYVAHNGGIAIEQDYFYHMTVDYCRATNHTPIGHFEGFLEIESRDEEAFMEAVYRFGPISVAMDASLDSFAYYKEGVYLEKECSNYELDHQVLLYGYGTTESGQDYWLVKNSWSKLYGTDGFIKVARGHHDCGITTESAVAVVPKAFEAEGKANRCLEAVRRWS</sequence>
<dbReference type="GO" id="GO:0008234">
    <property type="term" value="F:cysteine-type peptidase activity"/>
    <property type="evidence" value="ECO:0007669"/>
    <property type="project" value="InterPro"/>
</dbReference>
<dbReference type="OrthoDB" id="10253408at2759"/>
<evidence type="ECO:0000256" key="2">
    <source>
        <dbReference type="ARBA" id="ARBA00023157"/>
    </source>
</evidence>
<dbReference type="FunFam" id="3.90.70.10:FF:000332">
    <property type="entry name" value="Cathepsin L1"/>
    <property type="match status" value="1"/>
</dbReference>
<dbReference type="CDD" id="cd02248">
    <property type="entry name" value="Peptidase_C1A"/>
    <property type="match status" value="1"/>
</dbReference>
<reference evidence="6 7" key="1">
    <citation type="submission" date="2017-08" db="EMBL/GenBank/DDBJ databases">
        <title>Acidophilic green algal genome provides insights into adaptation to an acidic environment.</title>
        <authorList>
            <person name="Hirooka S."/>
            <person name="Hirose Y."/>
            <person name="Kanesaki Y."/>
            <person name="Higuchi S."/>
            <person name="Fujiwara T."/>
            <person name="Onuma R."/>
            <person name="Era A."/>
            <person name="Ohbayashi R."/>
            <person name="Uzuka A."/>
            <person name="Nozaki H."/>
            <person name="Yoshikawa H."/>
            <person name="Miyagishima S.Y."/>
        </authorList>
    </citation>
    <scope>NUCLEOTIDE SEQUENCE [LARGE SCALE GENOMIC DNA]</scope>
    <source>
        <strain evidence="6 7">NIES-2499</strain>
    </source>
</reference>
<evidence type="ECO:0000256" key="1">
    <source>
        <dbReference type="ARBA" id="ARBA00008455"/>
    </source>
</evidence>
<feature type="domain" description="Peptidase C1A papain C-terminal" evidence="4">
    <location>
        <begin position="376"/>
        <end position="591"/>
    </location>
</feature>
<keyword evidence="3" id="KW-0732">Signal</keyword>
<dbReference type="EMBL" id="BEGY01000027">
    <property type="protein sequence ID" value="GAX77743.1"/>
    <property type="molecule type" value="Genomic_DNA"/>
</dbReference>
<dbReference type="SUPFAM" id="SSF54001">
    <property type="entry name" value="Cysteine proteinases"/>
    <property type="match status" value="1"/>
</dbReference>
<comment type="caution">
    <text evidence="6">The sequence shown here is derived from an EMBL/GenBank/DDBJ whole genome shotgun (WGS) entry which is preliminary data.</text>
</comment>
<feature type="domain" description="Cathepsin propeptide inhibitor" evidence="5">
    <location>
        <begin position="268"/>
        <end position="327"/>
    </location>
</feature>
<dbReference type="InterPro" id="IPR013128">
    <property type="entry name" value="Peptidase_C1A"/>
</dbReference>
<keyword evidence="7" id="KW-1185">Reference proteome</keyword>
<name>A0A250X3T8_9CHLO</name>
<dbReference type="Gene3D" id="3.90.70.10">
    <property type="entry name" value="Cysteine proteinases"/>
    <property type="match status" value="1"/>
</dbReference>
<feature type="signal peptide" evidence="3">
    <location>
        <begin position="1"/>
        <end position="22"/>
    </location>
</feature>
<evidence type="ECO:0000259" key="4">
    <source>
        <dbReference type="SMART" id="SM00645"/>
    </source>
</evidence>
<dbReference type="AlphaFoldDB" id="A0A250X3T8"/>
<accession>A0A250X3T8</accession>
<dbReference type="GO" id="GO:0006508">
    <property type="term" value="P:proteolysis"/>
    <property type="evidence" value="ECO:0007669"/>
    <property type="project" value="InterPro"/>
</dbReference>
<keyword evidence="2" id="KW-1015">Disulfide bond</keyword>
<dbReference type="PROSITE" id="PS00640">
    <property type="entry name" value="THIOL_PROTEASE_ASN"/>
    <property type="match status" value="1"/>
</dbReference>
<organism evidence="6 7">
    <name type="scientific">Chlamydomonas eustigma</name>
    <dbReference type="NCBI Taxonomy" id="1157962"/>
    <lineage>
        <taxon>Eukaryota</taxon>
        <taxon>Viridiplantae</taxon>
        <taxon>Chlorophyta</taxon>
        <taxon>core chlorophytes</taxon>
        <taxon>Chlorophyceae</taxon>
        <taxon>CS clade</taxon>
        <taxon>Chlamydomonadales</taxon>
        <taxon>Chlamydomonadaceae</taxon>
        <taxon>Chlamydomonas</taxon>
    </lineage>
</organism>
<evidence type="ECO:0000313" key="7">
    <source>
        <dbReference type="Proteomes" id="UP000232323"/>
    </source>
</evidence>
<dbReference type="InterPro" id="IPR013201">
    <property type="entry name" value="Prot_inhib_I29"/>
</dbReference>
<evidence type="ECO:0008006" key="8">
    <source>
        <dbReference type="Google" id="ProtNLM"/>
    </source>
</evidence>
<dbReference type="PANTHER" id="PTHR12411">
    <property type="entry name" value="CYSTEINE PROTEASE FAMILY C1-RELATED"/>
    <property type="match status" value="1"/>
</dbReference>
<dbReference type="Proteomes" id="UP000232323">
    <property type="component" value="Unassembled WGS sequence"/>
</dbReference>
<dbReference type="Pfam" id="PF00112">
    <property type="entry name" value="Peptidase_C1"/>
    <property type="match status" value="1"/>
</dbReference>
<dbReference type="Pfam" id="PF08246">
    <property type="entry name" value="Inhibitor_I29"/>
    <property type="match status" value="1"/>
</dbReference>
<gene>
    <name evidence="6" type="ORF">CEUSTIGMA_g5186.t1</name>
</gene>
<dbReference type="SMART" id="SM00848">
    <property type="entry name" value="Inhibitor_I29"/>
    <property type="match status" value="1"/>
</dbReference>
<dbReference type="InterPro" id="IPR039417">
    <property type="entry name" value="Peptidase_C1A_papain-like"/>
</dbReference>
<evidence type="ECO:0000256" key="3">
    <source>
        <dbReference type="SAM" id="SignalP"/>
    </source>
</evidence>
<dbReference type="PROSITE" id="PS00139">
    <property type="entry name" value="THIOL_PROTEASE_CYS"/>
    <property type="match status" value="1"/>
</dbReference>
<dbReference type="InterPro" id="IPR000169">
    <property type="entry name" value="Pept_cys_AS"/>
</dbReference>
<comment type="similarity">
    <text evidence="1">Belongs to the peptidase C1 family.</text>
</comment>
<evidence type="ECO:0000259" key="5">
    <source>
        <dbReference type="SMART" id="SM00848"/>
    </source>
</evidence>
<feature type="chain" id="PRO_5018522046" description="Peptidase C1A papain C-terminal domain-containing protein" evidence="3">
    <location>
        <begin position="23"/>
        <end position="613"/>
    </location>
</feature>
<protein>
    <recommendedName>
        <fullName evidence="8">Peptidase C1A papain C-terminal domain-containing protein</fullName>
    </recommendedName>
</protein>
<dbReference type="STRING" id="1157962.A0A250X3T8"/>
<proteinExistence type="inferred from homology"/>